<protein>
    <submittedName>
        <fullName evidence="9">O-antigen polymerase</fullName>
    </submittedName>
</protein>
<feature type="transmembrane region" description="Helical" evidence="5">
    <location>
        <begin position="374"/>
        <end position="391"/>
    </location>
</feature>
<dbReference type="InterPro" id="IPR007016">
    <property type="entry name" value="O-antigen_ligase-rel_domated"/>
</dbReference>
<dbReference type="PANTHER" id="PTHR37422">
    <property type="entry name" value="TEICHURONIC ACID BIOSYNTHESIS PROTEIN TUAE"/>
    <property type="match status" value="1"/>
</dbReference>
<dbReference type="Pfam" id="PF11846">
    <property type="entry name" value="Wzy_C_2"/>
    <property type="match status" value="1"/>
</dbReference>
<reference evidence="9 10" key="1">
    <citation type="submission" date="2019-03" db="EMBL/GenBank/DDBJ databases">
        <title>Genomic Encyclopedia of Type Strains, Phase III (KMG-III): the genomes of soil and plant-associated and newly described type strains.</title>
        <authorList>
            <person name="Whitman W."/>
        </authorList>
    </citation>
    <scope>NUCLEOTIDE SEQUENCE [LARGE SCALE GENOMIC DNA]</scope>
    <source>
        <strain evidence="9 10">CECT 5797</strain>
    </source>
</reference>
<feature type="transmembrane region" description="Helical" evidence="5">
    <location>
        <begin position="168"/>
        <end position="190"/>
    </location>
</feature>
<feature type="transmembrane region" description="Helical" evidence="5">
    <location>
        <begin position="12"/>
        <end position="31"/>
    </location>
</feature>
<dbReference type="GO" id="GO:0016020">
    <property type="term" value="C:membrane"/>
    <property type="evidence" value="ECO:0007669"/>
    <property type="project" value="UniProtKB-SubCell"/>
</dbReference>
<dbReference type="InterPro" id="IPR021797">
    <property type="entry name" value="Wzy_C_2"/>
</dbReference>
<keyword evidence="4 5" id="KW-0472">Membrane</keyword>
<gene>
    <name evidence="9" type="ORF">DFP85_10143</name>
</gene>
<dbReference type="Pfam" id="PF04932">
    <property type="entry name" value="Wzy_C"/>
    <property type="match status" value="1"/>
</dbReference>
<proteinExistence type="predicted"/>
<dbReference type="Proteomes" id="UP000295212">
    <property type="component" value="Unassembled WGS sequence"/>
</dbReference>
<feature type="domain" description="Virulence factor membrane-bound polymerase C-terminal" evidence="7">
    <location>
        <begin position="375"/>
        <end position="552"/>
    </location>
</feature>
<dbReference type="InterPro" id="IPR051533">
    <property type="entry name" value="WaaL-like"/>
</dbReference>
<feature type="transmembrane region" description="Helical" evidence="5">
    <location>
        <begin position="338"/>
        <end position="362"/>
    </location>
</feature>
<name>A0A4R6ZWW5_9GAMM</name>
<keyword evidence="2 5" id="KW-0812">Transmembrane</keyword>
<evidence type="ECO:0000259" key="6">
    <source>
        <dbReference type="Pfam" id="PF04932"/>
    </source>
</evidence>
<accession>A0A4R6ZWW5</accession>
<evidence type="ECO:0000256" key="3">
    <source>
        <dbReference type="ARBA" id="ARBA00022989"/>
    </source>
</evidence>
<feature type="transmembrane region" description="Helical" evidence="5">
    <location>
        <begin position="202"/>
        <end position="218"/>
    </location>
</feature>
<evidence type="ECO:0000256" key="2">
    <source>
        <dbReference type="ARBA" id="ARBA00022692"/>
    </source>
</evidence>
<evidence type="ECO:0000259" key="8">
    <source>
        <dbReference type="Pfam" id="PF15864"/>
    </source>
</evidence>
<dbReference type="AlphaFoldDB" id="A0A4R6ZWW5"/>
<feature type="transmembrane region" description="Helical" evidence="5">
    <location>
        <begin position="247"/>
        <end position="265"/>
    </location>
</feature>
<feature type="transmembrane region" description="Helical" evidence="5">
    <location>
        <begin position="125"/>
        <end position="148"/>
    </location>
</feature>
<dbReference type="OrthoDB" id="5596698at2"/>
<organism evidence="9 10">
    <name type="scientific">Halomonas ventosae</name>
    <dbReference type="NCBI Taxonomy" id="229007"/>
    <lineage>
        <taxon>Bacteria</taxon>
        <taxon>Pseudomonadati</taxon>
        <taxon>Pseudomonadota</taxon>
        <taxon>Gammaproteobacteria</taxon>
        <taxon>Oceanospirillales</taxon>
        <taxon>Halomonadaceae</taxon>
        <taxon>Halomonas</taxon>
    </lineage>
</organism>
<dbReference type="PANTHER" id="PTHR37422:SF21">
    <property type="entry name" value="EXOQ-LIKE PROTEIN"/>
    <property type="match status" value="1"/>
</dbReference>
<dbReference type="Pfam" id="PF15864">
    <property type="entry name" value="PglL_A"/>
    <property type="match status" value="1"/>
</dbReference>
<dbReference type="InterPro" id="IPR031726">
    <property type="entry name" value="PglL_A"/>
</dbReference>
<dbReference type="EMBL" id="SNZJ01000001">
    <property type="protein sequence ID" value="TDR57228.1"/>
    <property type="molecule type" value="Genomic_DNA"/>
</dbReference>
<keyword evidence="3 5" id="KW-1133">Transmembrane helix</keyword>
<feature type="transmembrane region" description="Helical" evidence="5">
    <location>
        <begin position="397"/>
        <end position="414"/>
    </location>
</feature>
<feature type="transmembrane region" description="Helical" evidence="5">
    <location>
        <begin position="97"/>
        <end position="118"/>
    </location>
</feature>
<feature type="transmembrane region" description="Helical" evidence="5">
    <location>
        <begin position="72"/>
        <end position="91"/>
    </location>
</feature>
<evidence type="ECO:0000256" key="1">
    <source>
        <dbReference type="ARBA" id="ARBA00004141"/>
    </source>
</evidence>
<comment type="subcellular location">
    <subcellularLocation>
        <location evidence="1">Membrane</location>
        <topology evidence="1">Multi-pass membrane protein</topology>
    </subcellularLocation>
</comment>
<feature type="domain" description="O-antigen ligase-related" evidence="6">
    <location>
        <begin position="208"/>
        <end position="352"/>
    </location>
</feature>
<evidence type="ECO:0000313" key="10">
    <source>
        <dbReference type="Proteomes" id="UP000295212"/>
    </source>
</evidence>
<feature type="transmembrane region" description="Helical" evidence="5">
    <location>
        <begin position="43"/>
        <end position="60"/>
    </location>
</feature>
<sequence>MTTDTAPNRRLIKWFIGTAIFTFTVLLHITFPNMGGSGLRLPFNATVWMGFGLMMALSMWPATRGVIRYSKFHIGLGLLLLALWLPFLWSWNEASLIALPRMLTVTAGAILLLGLAQLQLTRRDWWWLGMAILLGVLMETILGYVQFYLLEPGNWLGYNPETGRPYGIFQQVNVMASFLVTGLVVSAWLFGESRDSKLERGVVLLAPLFMPALILVIASRTGWLAALIAVPIVLLHLWHLDRSRFRPWAGALAAGCLLAVIVLMTQGEGGRSAESIGSQGYRPQVYEHSLRMIAEKPITGWGYGRFQHDFLQSHADWRTAEEGRATLKEHYSHPHNELLYWGIEGGLLPMLAILAFAGWVAWRLWDRGPLRERLLMAALLLPLAIHAMLEYPFYQSLGHWLAFLLLLGLVARVSWQTKTRANRYTFGIRAGTWLSVPIVWVFMTSHLQTLWQVKAYYETSGQNTDSLTSVINPLGIPYDLDFLVMSQRLSAATTLDSTDMVETYRQWAERQVMLLPNPELYQNLILADEASAQKDGDTQQRFEQLFPHFANKLEAQDAAGLASQPDTLQR</sequence>
<feature type="transmembrane region" description="Helical" evidence="5">
    <location>
        <begin position="224"/>
        <end position="240"/>
    </location>
</feature>
<evidence type="ECO:0000313" key="9">
    <source>
        <dbReference type="EMBL" id="TDR57228.1"/>
    </source>
</evidence>
<feature type="domain" description="Protein glycosylation ligase" evidence="8">
    <location>
        <begin position="165"/>
        <end position="190"/>
    </location>
</feature>
<dbReference type="RefSeq" id="WP_133633785.1">
    <property type="nucleotide sequence ID" value="NZ_SNZJ01000001.1"/>
</dbReference>
<evidence type="ECO:0000256" key="5">
    <source>
        <dbReference type="SAM" id="Phobius"/>
    </source>
</evidence>
<comment type="caution">
    <text evidence="9">The sequence shown here is derived from an EMBL/GenBank/DDBJ whole genome shotgun (WGS) entry which is preliminary data.</text>
</comment>
<evidence type="ECO:0000259" key="7">
    <source>
        <dbReference type="Pfam" id="PF11846"/>
    </source>
</evidence>
<evidence type="ECO:0000256" key="4">
    <source>
        <dbReference type="ARBA" id="ARBA00023136"/>
    </source>
</evidence>